<dbReference type="STRING" id="690879.TSACC_21891"/>
<comment type="caution">
    <text evidence="1">The sequence shown here is derived from an EMBL/GenBank/DDBJ whole genome shotgun (WGS) entry which is preliminary data.</text>
</comment>
<dbReference type="InParanoid" id="A0A146G9C3"/>
<accession>A0A146G9C3</accession>
<keyword evidence="2" id="KW-1185">Reference proteome</keyword>
<evidence type="ECO:0000313" key="1">
    <source>
        <dbReference type="EMBL" id="GAT33474.1"/>
    </source>
</evidence>
<dbReference type="OrthoDB" id="9829725at2"/>
<evidence type="ECO:0000313" key="2">
    <source>
        <dbReference type="Proteomes" id="UP000076023"/>
    </source>
</evidence>
<dbReference type="RefSeq" id="WP_075079203.1">
    <property type="nucleotide sequence ID" value="NZ_BDCO01000002.1"/>
</dbReference>
<proteinExistence type="predicted"/>
<organism evidence="1 2">
    <name type="scientific">Terrimicrobium sacchariphilum</name>
    <dbReference type="NCBI Taxonomy" id="690879"/>
    <lineage>
        <taxon>Bacteria</taxon>
        <taxon>Pseudomonadati</taxon>
        <taxon>Verrucomicrobiota</taxon>
        <taxon>Terrimicrobiia</taxon>
        <taxon>Terrimicrobiales</taxon>
        <taxon>Terrimicrobiaceae</taxon>
        <taxon>Terrimicrobium</taxon>
    </lineage>
</organism>
<dbReference type="EMBL" id="BDCO01000002">
    <property type="protein sequence ID" value="GAT33474.1"/>
    <property type="molecule type" value="Genomic_DNA"/>
</dbReference>
<protein>
    <submittedName>
        <fullName evidence="1">Uncharacterized protein</fullName>
    </submittedName>
</protein>
<sequence>MRNPPLAALCAIIVLLGITGVAIANLTKPRPTPALPAASESGKKVVTVTVEATSTSPAAFRIENNGKVVLDTPPETPRVSREISVEAGTPVELVATIKWSHTESENAARVKITHDGDDLADQSIWGAETATEVIDFTAPAQ</sequence>
<gene>
    <name evidence="1" type="ORF">TSACC_21891</name>
</gene>
<dbReference type="Proteomes" id="UP000076023">
    <property type="component" value="Unassembled WGS sequence"/>
</dbReference>
<dbReference type="AlphaFoldDB" id="A0A146G9C3"/>
<name>A0A146G9C3_TERSA</name>
<reference evidence="2" key="1">
    <citation type="journal article" date="2017" name="Genome Announc.">
        <title>Draft Genome Sequence of Terrimicrobium sacchariphilum NM-5T, a Facultative Anaerobic Soil Bacterium of the Class Spartobacteria.</title>
        <authorList>
            <person name="Qiu Y.L."/>
            <person name="Tourlousse D.M."/>
            <person name="Matsuura N."/>
            <person name="Ohashi A."/>
            <person name="Sekiguchi Y."/>
        </authorList>
    </citation>
    <scope>NUCLEOTIDE SEQUENCE [LARGE SCALE GENOMIC DNA]</scope>
    <source>
        <strain evidence="2">NM-5</strain>
    </source>
</reference>